<keyword evidence="2" id="KW-1185">Reference proteome</keyword>
<evidence type="ECO:0000313" key="1">
    <source>
        <dbReference type="EMBL" id="RUS93965.1"/>
    </source>
</evidence>
<dbReference type="EMBL" id="RSCL01000053">
    <property type="protein sequence ID" value="RUS93965.1"/>
    <property type="molecule type" value="Genomic_DNA"/>
</dbReference>
<accession>A0A3S1BYY6</accession>
<protein>
    <submittedName>
        <fullName evidence="1">Uncharacterized protein</fullName>
    </submittedName>
</protein>
<sequence>MKINGKLMATLNYKLTGKYLPPQIFILGICFVPGVNEISGEQVNEIRKFIKTDRLLQHYLDQKILSIQD</sequence>
<reference evidence="1" key="2">
    <citation type="journal article" date="2019" name="Genome Biol. Evol.">
        <title>Day and night: Metabolic profiles and evolutionary relationships of six axenic non-marine cyanobacteria.</title>
        <authorList>
            <person name="Will S.E."/>
            <person name="Henke P."/>
            <person name="Boedeker C."/>
            <person name="Huang S."/>
            <person name="Brinkmann H."/>
            <person name="Rohde M."/>
            <person name="Jarek M."/>
            <person name="Friedl T."/>
            <person name="Seufert S."/>
            <person name="Schumacher M."/>
            <person name="Overmann J."/>
            <person name="Neumann-Schaal M."/>
            <person name="Petersen J."/>
        </authorList>
    </citation>
    <scope>NUCLEOTIDE SEQUENCE [LARGE SCALE GENOMIC DNA]</scope>
    <source>
        <strain evidence="1">PCC 7102</strain>
    </source>
</reference>
<gene>
    <name evidence="1" type="ORF">DSM106972_095020</name>
</gene>
<organism evidence="1 2">
    <name type="scientific">Dulcicalothrix desertica PCC 7102</name>
    <dbReference type="NCBI Taxonomy" id="232991"/>
    <lineage>
        <taxon>Bacteria</taxon>
        <taxon>Bacillati</taxon>
        <taxon>Cyanobacteriota</taxon>
        <taxon>Cyanophyceae</taxon>
        <taxon>Nostocales</taxon>
        <taxon>Calotrichaceae</taxon>
        <taxon>Dulcicalothrix</taxon>
    </lineage>
</organism>
<reference evidence="1" key="1">
    <citation type="submission" date="2018-12" db="EMBL/GenBank/DDBJ databases">
        <authorList>
            <person name="Will S."/>
            <person name="Neumann-Schaal M."/>
            <person name="Henke P."/>
        </authorList>
    </citation>
    <scope>NUCLEOTIDE SEQUENCE</scope>
    <source>
        <strain evidence="1">PCC 7102</strain>
    </source>
</reference>
<dbReference type="Proteomes" id="UP000271624">
    <property type="component" value="Unassembled WGS sequence"/>
</dbReference>
<proteinExistence type="predicted"/>
<name>A0A3S1BYY6_9CYAN</name>
<evidence type="ECO:0000313" key="2">
    <source>
        <dbReference type="Proteomes" id="UP000271624"/>
    </source>
</evidence>
<comment type="caution">
    <text evidence="1">The sequence shown here is derived from an EMBL/GenBank/DDBJ whole genome shotgun (WGS) entry which is preliminary data.</text>
</comment>
<dbReference type="AlphaFoldDB" id="A0A3S1BYY6"/>